<evidence type="ECO:0000313" key="1">
    <source>
        <dbReference type="EMBL" id="KAK7486108.1"/>
    </source>
</evidence>
<name>A0ABD0KGD6_9CAEN</name>
<proteinExistence type="predicted"/>
<comment type="caution">
    <text evidence="1">The sequence shown here is derived from an EMBL/GenBank/DDBJ whole genome shotgun (WGS) entry which is preliminary data.</text>
</comment>
<dbReference type="EMBL" id="JACVVK020000184">
    <property type="protein sequence ID" value="KAK7486108.1"/>
    <property type="molecule type" value="Genomic_DNA"/>
</dbReference>
<evidence type="ECO:0000313" key="2">
    <source>
        <dbReference type="Proteomes" id="UP001519460"/>
    </source>
</evidence>
<dbReference type="Proteomes" id="UP001519460">
    <property type="component" value="Unassembled WGS sequence"/>
</dbReference>
<dbReference type="AlphaFoldDB" id="A0ABD0KGD6"/>
<sequence>MGKQNQIHPRLQFLSWLTSSPGLARYLESESPHNESQPCFHRSLSKRHWILERASRQNTMFYQSQDGHAVSRDEAETSRCLVYLMQAGVGYLCQLVNCETKGPVTLTENGAKTEEKAYDANL</sequence>
<reference evidence="1 2" key="1">
    <citation type="journal article" date="2023" name="Sci. Data">
        <title>Genome assembly of the Korean intertidal mud-creeper Batillaria attramentaria.</title>
        <authorList>
            <person name="Patra A.K."/>
            <person name="Ho P.T."/>
            <person name="Jun S."/>
            <person name="Lee S.J."/>
            <person name="Kim Y."/>
            <person name="Won Y.J."/>
        </authorList>
    </citation>
    <scope>NUCLEOTIDE SEQUENCE [LARGE SCALE GENOMIC DNA]</scope>
    <source>
        <strain evidence="1">Wonlab-2016</strain>
    </source>
</reference>
<gene>
    <name evidence="1" type="ORF">BaRGS_00022717</name>
</gene>
<protein>
    <submittedName>
        <fullName evidence="1">Uncharacterized protein</fullName>
    </submittedName>
</protein>
<keyword evidence="2" id="KW-1185">Reference proteome</keyword>
<accession>A0ABD0KGD6</accession>
<organism evidence="1 2">
    <name type="scientific">Batillaria attramentaria</name>
    <dbReference type="NCBI Taxonomy" id="370345"/>
    <lineage>
        <taxon>Eukaryota</taxon>
        <taxon>Metazoa</taxon>
        <taxon>Spiralia</taxon>
        <taxon>Lophotrochozoa</taxon>
        <taxon>Mollusca</taxon>
        <taxon>Gastropoda</taxon>
        <taxon>Caenogastropoda</taxon>
        <taxon>Sorbeoconcha</taxon>
        <taxon>Cerithioidea</taxon>
        <taxon>Batillariidae</taxon>
        <taxon>Batillaria</taxon>
    </lineage>
</organism>